<dbReference type="STRING" id="45073.Lqui_0903"/>
<name>A0A0W0Y503_9GAMM</name>
<comment type="caution">
    <text evidence="3">The sequence shown here is derived from an EMBL/GenBank/DDBJ whole genome shotgun (WGS) entry which is preliminary data.</text>
</comment>
<reference evidence="3 4" key="1">
    <citation type="submission" date="2015-11" db="EMBL/GenBank/DDBJ databases">
        <title>Genomic analysis of 38 Legionella species identifies large and diverse effector repertoires.</title>
        <authorList>
            <person name="Burstein D."/>
            <person name="Amaro F."/>
            <person name="Zusman T."/>
            <person name="Lifshitz Z."/>
            <person name="Cohen O."/>
            <person name="Gilbert J.A."/>
            <person name="Pupko T."/>
            <person name="Shuman H.A."/>
            <person name="Segal G."/>
        </authorList>
    </citation>
    <scope>NUCLEOTIDE SEQUENCE [LARGE SCALE GENOMIC DNA]</scope>
    <source>
        <strain evidence="3 4">CDC#1442-AUS-E</strain>
    </source>
</reference>
<dbReference type="RefSeq" id="WP_058506993.1">
    <property type="nucleotide sequence ID" value="NZ_CAAAIK010000007.1"/>
</dbReference>
<dbReference type="PROSITE" id="PS50181">
    <property type="entry name" value="FBOX"/>
    <property type="match status" value="1"/>
</dbReference>
<evidence type="ECO:0000259" key="2">
    <source>
        <dbReference type="PROSITE" id="PS50181"/>
    </source>
</evidence>
<sequence>MKNFNPVTEATVESSETSTEASVNKTSYADIPNDAQLRILSFLGNKDLLKASTLDKRTKALVDIEKGNRDLKAISSDNTYFVLGGCVEITRRKLTSIYYSTPREVTLNEIIKATPKPNTQVKLFRTRKEAELAAHSSDDDPTSSVLRQVVFEVKLKGTQTLHNIDFKEEKRTVGIVAKTAVEFESASIIFDDSFDILKGYINRREYKLPTSLIESAVGNVSDLWSSLTNMNPFK</sequence>
<dbReference type="OrthoDB" id="9898699at2"/>
<protein>
    <recommendedName>
        <fullName evidence="2">F-box domain-containing protein</fullName>
    </recommendedName>
</protein>
<keyword evidence="4" id="KW-1185">Reference proteome</keyword>
<evidence type="ECO:0000256" key="1">
    <source>
        <dbReference type="SAM" id="MobiDB-lite"/>
    </source>
</evidence>
<accession>A0A0W0Y503</accession>
<dbReference type="Proteomes" id="UP000054618">
    <property type="component" value="Unassembled WGS sequence"/>
</dbReference>
<dbReference type="PATRIC" id="fig|45073.5.peg.955"/>
<gene>
    <name evidence="3" type="ORF">Lqui_0903</name>
</gene>
<organism evidence="3 4">
    <name type="scientific">Legionella quinlivanii</name>
    <dbReference type="NCBI Taxonomy" id="45073"/>
    <lineage>
        <taxon>Bacteria</taxon>
        <taxon>Pseudomonadati</taxon>
        <taxon>Pseudomonadota</taxon>
        <taxon>Gammaproteobacteria</taxon>
        <taxon>Legionellales</taxon>
        <taxon>Legionellaceae</taxon>
        <taxon>Legionella</taxon>
    </lineage>
</organism>
<feature type="domain" description="F-box" evidence="2">
    <location>
        <begin position="25"/>
        <end position="74"/>
    </location>
</feature>
<evidence type="ECO:0000313" key="3">
    <source>
        <dbReference type="EMBL" id="KTD52059.1"/>
    </source>
</evidence>
<dbReference type="EMBL" id="LNYS01000006">
    <property type="protein sequence ID" value="KTD52059.1"/>
    <property type="molecule type" value="Genomic_DNA"/>
</dbReference>
<evidence type="ECO:0000313" key="4">
    <source>
        <dbReference type="Proteomes" id="UP000054618"/>
    </source>
</evidence>
<dbReference type="InterPro" id="IPR001810">
    <property type="entry name" value="F-box_dom"/>
</dbReference>
<feature type="region of interest" description="Disordered" evidence="1">
    <location>
        <begin position="1"/>
        <end position="24"/>
    </location>
</feature>
<proteinExistence type="predicted"/>
<feature type="compositionally biased region" description="Low complexity" evidence="1">
    <location>
        <begin position="7"/>
        <end position="23"/>
    </location>
</feature>
<dbReference type="AlphaFoldDB" id="A0A0W0Y503"/>